<name>A0ABW4MFU8_9SPHN</name>
<dbReference type="Proteomes" id="UP001597215">
    <property type="component" value="Unassembled WGS sequence"/>
</dbReference>
<sequence length="133" mass="14652">MLYGNQPADQVEGKQIVMKNLFAPLLIGAALFAATPVLAQGLDHTWIMRGHVVAVEPNDLVICIGKSDGAQPGQVLEVYRAEYQHNHKSNAPTYKRVKVGSVKISEVVDDHFARAQVTEGKIVKHDIVELRKN</sequence>
<gene>
    <name evidence="1" type="ORF">ACFSAG_10305</name>
</gene>
<protein>
    <recommendedName>
        <fullName evidence="3">DUF5666 domain-containing protein</fullName>
    </recommendedName>
</protein>
<reference evidence="2" key="1">
    <citation type="journal article" date="2019" name="Int. J. Syst. Evol. Microbiol.">
        <title>The Global Catalogue of Microorganisms (GCM) 10K type strain sequencing project: providing services to taxonomists for standard genome sequencing and annotation.</title>
        <authorList>
            <consortium name="The Broad Institute Genomics Platform"/>
            <consortium name="The Broad Institute Genome Sequencing Center for Infectious Disease"/>
            <person name="Wu L."/>
            <person name="Ma J."/>
        </authorList>
    </citation>
    <scope>NUCLEOTIDE SEQUENCE [LARGE SCALE GENOMIC DNA]</scope>
    <source>
        <strain evidence="2">CGMCC 1.12449</strain>
    </source>
</reference>
<comment type="caution">
    <text evidence="1">The sequence shown here is derived from an EMBL/GenBank/DDBJ whole genome shotgun (WGS) entry which is preliminary data.</text>
</comment>
<dbReference type="RefSeq" id="WP_381514384.1">
    <property type="nucleotide sequence ID" value="NZ_JBHUEL010000009.1"/>
</dbReference>
<accession>A0ABW4MFU8</accession>
<evidence type="ECO:0000313" key="2">
    <source>
        <dbReference type="Proteomes" id="UP001597215"/>
    </source>
</evidence>
<evidence type="ECO:0008006" key="3">
    <source>
        <dbReference type="Google" id="ProtNLM"/>
    </source>
</evidence>
<evidence type="ECO:0000313" key="1">
    <source>
        <dbReference type="EMBL" id="MFD1767232.1"/>
    </source>
</evidence>
<organism evidence="1 2">
    <name type="scientific">Sphingorhabdus buctiana</name>
    <dbReference type="NCBI Taxonomy" id="1508805"/>
    <lineage>
        <taxon>Bacteria</taxon>
        <taxon>Pseudomonadati</taxon>
        <taxon>Pseudomonadota</taxon>
        <taxon>Alphaproteobacteria</taxon>
        <taxon>Sphingomonadales</taxon>
        <taxon>Sphingomonadaceae</taxon>
        <taxon>Sphingorhabdus</taxon>
    </lineage>
</organism>
<proteinExistence type="predicted"/>
<dbReference type="EMBL" id="JBHUEL010000009">
    <property type="protein sequence ID" value="MFD1767232.1"/>
    <property type="molecule type" value="Genomic_DNA"/>
</dbReference>
<keyword evidence="2" id="KW-1185">Reference proteome</keyword>